<evidence type="ECO:0000313" key="2">
    <source>
        <dbReference type="Proteomes" id="UP000279859"/>
    </source>
</evidence>
<dbReference type="AlphaFoldDB" id="A0A3M8L0Q5"/>
<dbReference type="Proteomes" id="UP000279859">
    <property type="component" value="Unassembled WGS sequence"/>
</dbReference>
<evidence type="ECO:0000313" key="1">
    <source>
        <dbReference type="EMBL" id="RNE59103.1"/>
    </source>
</evidence>
<keyword evidence="2" id="KW-1185">Reference proteome</keyword>
<gene>
    <name evidence="1" type="ORF">EEJ31_11350</name>
</gene>
<dbReference type="RefSeq" id="WP_123046403.1">
    <property type="nucleotide sequence ID" value="NZ_RDSR01000020.1"/>
</dbReference>
<comment type="caution">
    <text evidence="1">The sequence shown here is derived from an EMBL/GenBank/DDBJ whole genome shotgun (WGS) entry which is preliminary data.</text>
</comment>
<dbReference type="GO" id="GO:0004658">
    <property type="term" value="F:propionyl-CoA carboxylase activity"/>
    <property type="evidence" value="ECO:0007669"/>
    <property type="project" value="InterPro"/>
</dbReference>
<dbReference type="GO" id="GO:0003989">
    <property type="term" value="F:acetyl-CoA carboxylase activity"/>
    <property type="evidence" value="ECO:0007669"/>
    <property type="project" value="InterPro"/>
</dbReference>
<name>A0A3M8L0Q5_9MICO</name>
<proteinExistence type="predicted"/>
<dbReference type="OrthoDB" id="5123691at2"/>
<dbReference type="EMBL" id="RDSR01000020">
    <property type="protein sequence ID" value="RNE59103.1"/>
    <property type="molecule type" value="Genomic_DNA"/>
</dbReference>
<reference evidence="1 2" key="1">
    <citation type="submission" date="2018-11" db="EMBL/GenBank/DDBJ databases">
        <title>Cryobacterium sp. nov., isolated from rhizosphere soil of lettuce.</title>
        <authorList>
            <person name="Wang Y."/>
        </authorList>
    </citation>
    <scope>NUCLEOTIDE SEQUENCE [LARGE SCALE GENOMIC DNA]</scope>
    <source>
        <strain evidence="1 2">NEAU-85</strain>
    </source>
</reference>
<accession>A0A3M8L0Q5</accession>
<sequence>MTETTDAGGDGLDASQIEFVTRGVTPAEVAAVTAVLNAMLHEQAEHLRKRPEPVPSRWAERERLVRQSIRPGPGSWRNFSG</sequence>
<organism evidence="1 2">
    <name type="scientific">Cryobacterium tepidiphilum</name>
    <dbReference type="NCBI Taxonomy" id="2486026"/>
    <lineage>
        <taxon>Bacteria</taxon>
        <taxon>Bacillati</taxon>
        <taxon>Actinomycetota</taxon>
        <taxon>Actinomycetes</taxon>
        <taxon>Micrococcales</taxon>
        <taxon>Microbacteriaceae</taxon>
        <taxon>Cryobacterium</taxon>
    </lineage>
</organism>
<dbReference type="InterPro" id="IPR032716">
    <property type="entry name" value="ACC_epsilon"/>
</dbReference>
<protein>
    <submittedName>
        <fullName evidence="1">Acyl-CoA carboxylase subunit epsilon</fullName>
    </submittedName>
</protein>
<dbReference type="Pfam" id="PF13822">
    <property type="entry name" value="ACC_epsilon"/>
    <property type="match status" value="1"/>
</dbReference>